<keyword evidence="2" id="KW-1185">Reference proteome</keyword>
<dbReference type="EMBL" id="JBHFNT010000103">
    <property type="protein sequence ID" value="MFB2835302.1"/>
    <property type="molecule type" value="Genomic_DNA"/>
</dbReference>
<evidence type="ECO:0000313" key="2">
    <source>
        <dbReference type="Proteomes" id="UP001576780"/>
    </source>
</evidence>
<reference evidence="1 2" key="1">
    <citation type="submission" date="2024-09" db="EMBL/GenBank/DDBJ databases">
        <title>Floridaenema gen nov. (Aerosakkonemataceae, Aerosakkonematales ord. nov., Cyanobacteria) from benthic tropical and subtropical fresh waters, with the description of four new species.</title>
        <authorList>
            <person name="Moretto J.A."/>
            <person name="Berthold D.E."/>
            <person name="Lefler F.W."/>
            <person name="Huang I.-S."/>
            <person name="Laughinghouse H. IV."/>
        </authorList>
    </citation>
    <scope>NUCLEOTIDE SEQUENCE [LARGE SCALE GENOMIC DNA]</scope>
    <source>
        <strain evidence="1 2">BLCC-F167</strain>
    </source>
</reference>
<evidence type="ECO:0000313" key="1">
    <source>
        <dbReference type="EMBL" id="MFB2835302.1"/>
    </source>
</evidence>
<gene>
    <name evidence="1" type="ORF">ACE1CA_12295</name>
</gene>
<dbReference type="Proteomes" id="UP001576780">
    <property type="component" value="Unassembled WGS sequence"/>
</dbReference>
<sequence>MMMQETKEYEQLSPTAGQIILEQLPERIRNAIVARAVEIDYPVEAVIEMAIAGYLDPHAIGFVDCKPDRKA</sequence>
<proteinExistence type="predicted"/>
<accession>A0ABV4WJP9</accession>
<protein>
    <submittedName>
        <fullName evidence="1">Uncharacterized protein</fullName>
    </submittedName>
</protein>
<organism evidence="1 2">
    <name type="scientific">Floridaenema evergladense BLCC-F167</name>
    <dbReference type="NCBI Taxonomy" id="3153639"/>
    <lineage>
        <taxon>Bacteria</taxon>
        <taxon>Bacillati</taxon>
        <taxon>Cyanobacteriota</taxon>
        <taxon>Cyanophyceae</taxon>
        <taxon>Oscillatoriophycideae</taxon>
        <taxon>Aerosakkonematales</taxon>
        <taxon>Aerosakkonemataceae</taxon>
        <taxon>Floridanema</taxon>
        <taxon>Floridanema evergladense</taxon>
    </lineage>
</organism>
<name>A0ABV4WJP9_9CYAN</name>
<dbReference type="RefSeq" id="WP_413277718.1">
    <property type="nucleotide sequence ID" value="NZ_JBHFNT010000103.1"/>
</dbReference>
<comment type="caution">
    <text evidence="1">The sequence shown here is derived from an EMBL/GenBank/DDBJ whole genome shotgun (WGS) entry which is preliminary data.</text>
</comment>